<gene>
    <name evidence="7" type="ORF">K489DRAFT_405862</name>
</gene>
<dbReference type="SUPFAM" id="SSF48403">
    <property type="entry name" value="Ankyrin repeat"/>
    <property type="match status" value="2"/>
</dbReference>
<reference evidence="7" key="1">
    <citation type="submission" date="2020-01" db="EMBL/GenBank/DDBJ databases">
        <authorList>
            <consortium name="DOE Joint Genome Institute"/>
            <person name="Haridas S."/>
            <person name="Albert R."/>
            <person name="Binder M."/>
            <person name="Bloem J."/>
            <person name="Labutti K."/>
            <person name="Salamov A."/>
            <person name="Andreopoulos B."/>
            <person name="Baker S.E."/>
            <person name="Barry K."/>
            <person name="Bills G."/>
            <person name="Bluhm B.H."/>
            <person name="Cannon C."/>
            <person name="Castanera R."/>
            <person name="Culley D.E."/>
            <person name="Daum C."/>
            <person name="Ezra D."/>
            <person name="Gonzalez J.B."/>
            <person name="Henrissat B."/>
            <person name="Kuo A."/>
            <person name="Liang C."/>
            <person name="Lipzen A."/>
            <person name="Lutzoni F."/>
            <person name="Magnuson J."/>
            <person name="Mondo S."/>
            <person name="Nolan M."/>
            <person name="Ohm R."/>
            <person name="Pangilinan J."/>
            <person name="Park H.-J."/>
            <person name="Ramirez L."/>
            <person name="Alfaro M."/>
            <person name="Sun H."/>
            <person name="Tritt A."/>
            <person name="Yoshinaga Y."/>
            <person name="Zwiers L.-H."/>
            <person name="Turgeon B.G."/>
            <person name="Goodwin S.B."/>
            <person name="Spatafora J.W."/>
            <person name="Crous P.W."/>
            <person name="Grigoriev I.V."/>
        </authorList>
    </citation>
    <scope>NUCLEOTIDE SEQUENCE</scope>
    <source>
        <strain evidence="7">CBS 342.82</strain>
    </source>
</reference>
<reference evidence="7" key="3">
    <citation type="submission" date="2025-08" db="UniProtKB">
        <authorList>
            <consortium name="RefSeq"/>
        </authorList>
    </citation>
    <scope>IDENTIFICATION</scope>
    <source>
        <strain evidence="7">CBS 342.82</strain>
    </source>
</reference>
<evidence type="ECO:0000259" key="5">
    <source>
        <dbReference type="Pfam" id="PF24883"/>
    </source>
</evidence>
<evidence type="ECO:0000256" key="3">
    <source>
        <dbReference type="PROSITE-ProRule" id="PRU00023"/>
    </source>
</evidence>
<dbReference type="OrthoDB" id="195446at2759"/>
<dbReference type="Gene3D" id="3.40.50.300">
    <property type="entry name" value="P-loop containing nucleotide triphosphate hydrolases"/>
    <property type="match status" value="1"/>
</dbReference>
<dbReference type="Pfam" id="PF00023">
    <property type="entry name" value="Ank"/>
    <property type="match status" value="1"/>
</dbReference>
<dbReference type="GeneID" id="54364991"/>
<dbReference type="Gene3D" id="1.25.40.20">
    <property type="entry name" value="Ankyrin repeat-containing domain"/>
    <property type="match status" value="3"/>
</dbReference>
<name>A0A6J3MJL2_9PEZI</name>
<dbReference type="PROSITE" id="PS50088">
    <property type="entry name" value="ANK_REPEAT"/>
    <property type="match status" value="2"/>
</dbReference>
<dbReference type="PANTHER" id="PTHR24123">
    <property type="entry name" value="ANKYRIN REPEAT-CONTAINING"/>
    <property type="match status" value="1"/>
</dbReference>
<dbReference type="RefSeq" id="XP_033464163.1">
    <property type="nucleotide sequence ID" value="XM_033607191.1"/>
</dbReference>
<protein>
    <submittedName>
        <fullName evidence="7">Ankyrin</fullName>
    </submittedName>
</protein>
<keyword evidence="2 3" id="KW-0040">ANK repeat</keyword>
<feature type="region of interest" description="Disordered" evidence="4">
    <location>
        <begin position="1174"/>
        <end position="1213"/>
    </location>
</feature>
<dbReference type="InterPro" id="IPR056884">
    <property type="entry name" value="NPHP3-like_N"/>
</dbReference>
<evidence type="ECO:0000256" key="2">
    <source>
        <dbReference type="ARBA" id="ARBA00023043"/>
    </source>
</evidence>
<evidence type="ECO:0000313" key="7">
    <source>
        <dbReference type="RefSeq" id="XP_033464163.1"/>
    </source>
</evidence>
<feature type="compositionally biased region" description="Polar residues" evidence="4">
    <location>
        <begin position="51"/>
        <end position="76"/>
    </location>
</feature>
<evidence type="ECO:0000256" key="4">
    <source>
        <dbReference type="SAM" id="MobiDB-lite"/>
    </source>
</evidence>
<dbReference type="PANTHER" id="PTHR24123:SF33">
    <property type="entry name" value="PROTEIN HOS4"/>
    <property type="match status" value="1"/>
</dbReference>
<dbReference type="InterPro" id="IPR051165">
    <property type="entry name" value="Multifunctional_ANK_Repeat"/>
</dbReference>
<dbReference type="AlphaFoldDB" id="A0A6J3MJL2"/>
<dbReference type="InterPro" id="IPR002110">
    <property type="entry name" value="Ankyrin_rpt"/>
</dbReference>
<organism evidence="7">
    <name type="scientific">Dissoconium aciculare CBS 342.82</name>
    <dbReference type="NCBI Taxonomy" id="1314786"/>
    <lineage>
        <taxon>Eukaryota</taxon>
        <taxon>Fungi</taxon>
        <taxon>Dikarya</taxon>
        <taxon>Ascomycota</taxon>
        <taxon>Pezizomycotina</taxon>
        <taxon>Dothideomycetes</taxon>
        <taxon>Dothideomycetidae</taxon>
        <taxon>Mycosphaerellales</taxon>
        <taxon>Dissoconiaceae</taxon>
        <taxon>Dissoconium</taxon>
    </lineage>
</organism>
<dbReference type="InterPro" id="IPR027417">
    <property type="entry name" value="P-loop_NTPase"/>
</dbReference>
<sequence length="1213" mass="136614">MSVTVVQKFQDRVRLATNKLSKSHAETEHPTISSWLRIVKLVQLQQKQYLSRSEGTSAPQRANAQRPSHGQRQPSNEAAIEGEIPVVDFQKRQRRLMKNFCNIWLPFFEGELYQAWRDGRQWTLCCHGELGCGKSTLAAAVAHDLSTFHSKGDAAVVVLFLDEKDECSRKIYQMAPEIDPLSALRLHILQQLMEFREARKSASNSEIAIALKKLTMPSFVDRLLDFLSMEIQILSTQGMTKLYFVVDGLDRCPPEVESAYLSEFARLDGLILITRGQPMSETNVRSCDVDGCDSDAISLYFRCHQCESDPPFDLCVSCYQGGHVCPMHGSSFQEPYQDRSFALCALDDHIAMYVHKEIEREILSTTFGQDLLRSKDILESIEKTITERAHGVLVIARVWLDYLIKHQQVDELLNNLARVALPELSYFAMIIRHVENQAETDRKLALLSLQIITKALCEAQQEGITYMELIGALRLQNYDIEEPMHLLRVCQGAIVVSDLDQSLVPFHRDFEVYLHEEWLKSQHPLDMAEVCLRSICKYLIQLHESQQIYDDVKAFLEEDDFLTYALQNWGHHFAAYQTEAASDQIMSLMNDTSAIARYTSLLCLSKTDGGATLNAWPGCQPIHLCAFFGLVDILDRLRRENEALNIDARDATLGRTALMIACERGQAAIIQPLLKLGADTTVVYRRGRSAISIAIEHGYDGIFDLLLPAQRWSNLGREAENTETFRKALCIASEQQDPYCLRKLLQSHGRKLDLQQSTLPIKCLLSGNLASLRCLTENSVFDWTFRNQDGETALHVAARINIESLRFVVDCLEQHGLLSASVQRLSSAGKTPAQLALQHLGRDALEALKILYCGTAQMIIADKDGRTMFHHAAAFDLYGHCLELLHDEGLPFDGVDNIGWSPLHLACCRRNRVAAFKLLEFGARTDIKDNKGWTAMDIVSLYDPNDATGIASKIAQYMPCQKSEKYPFWAQFRSGVDMDAQQLSLISREDIRAIEPNNQNNLLHWAAATNNEGKLRLLLEDGRIDVNSQNADLHTPLTLHCIGFNGPDLDIVKLLLRHGSDHNLSKIAGTDFLDLAMNSGSIDVAMLFIERCDVLASTSVSLQLLLQHAIQENNIIVVEKLLKAGASVLEHDESGCLPIQRAREIHGADLMIAILDQHLRLKIEEMCPLTQPLFASPDLRSESPPPDGKADQRDPHSNRQDSYADFWTNRSNR</sequence>
<feature type="repeat" description="ANK" evidence="3">
    <location>
        <begin position="653"/>
        <end position="685"/>
    </location>
</feature>
<proteinExistence type="predicted"/>
<dbReference type="Pfam" id="PF24883">
    <property type="entry name" value="NPHP3_N"/>
    <property type="match status" value="1"/>
</dbReference>
<feature type="repeat" description="ANK" evidence="3">
    <location>
        <begin position="898"/>
        <end position="930"/>
    </location>
</feature>
<dbReference type="PROSITE" id="PS50297">
    <property type="entry name" value="ANK_REP_REGION"/>
    <property type="match status" value="1"/>
</dbReference>
<dbReference type="InterPro" id="IPR036770">
    <property type="entry name" value="Ankyrin_rpt-contain_sf"/>
</dbReference>
<accession>A0A6J3MJL2</accession>
<feature type="compositionally biased region" description="Basic and acidic residues" evidence="4">
    <location>
        <begin position="1188"/>
        <end position="1199"/>
    </location>
</feature>
<dbReference type="Pfam" id="PF12796">
    <property type="entry name" value="Ank_2"/>
    <property type="match status" value="2"/>
</dbReference>
<keyword evidence="1" id="KW-0677">Repeat</keyword>
<dbReference type="Proteomes" id="UP000504637">
    <property type="component" value="Unplaced"/>
</dbReference>
<reference evidence="7" key="2">
    <citation type="submission" date="2020-04" db="EMBL/GenBank/DDBJ databases">
        <authorList>
            <consortium name="NCBI Genome Project"/>
        </authorList>
    </citation>
    <scope>NUCLEOTIDE SEQUENCE</scope>
    <source>
        <strain evidence="7">CBS 342.82</strain>
    </source>
</reference>
<feature type="domain" description="Nephrocystin 3-like N-terminal" evidence="5">
    <location>
        <begin position="107"/>
        <end position="255"/>
    </location>
</feature>
<evidence type="ECO:0000313" key="6">
    <source>
        <dbReference type="Proteomes" id="UP000504637"/>
    </source>
</evidence>
<evidence type="ECO:0000256" key="1">
    <source>
        <dbReference type="ARBA" id="ARBA00022737"/>
    </source>
</evidence>
<feature type="region of interest" description="Disordered" evidence="4">
    <location>
        <begin position="51"/>
        <end position="77"/>
    </location>
</feature>
<dbReference type="SMART" id="SM00248">
    <property type="entry name" value="ANK"/>
    <property type="match status" value="12"/>
</dbReference>
<dbReference type="SUPFAM" id="SSF52540">
    <property type="entry name" value="P-loop containing nucleoside triphosphate hydrolases"/>
    <property type="match status" value="1"/>
</dbReference>
<dbReference type="SUPFAM" id="SSF57850">
    <property type="entry name" value="RING/U-box"/>
    <property type="match status" value="1"/>
</dbReference>
<keyword evidence="6" id="KW-1185">Reference proteome</keyword>